<comment type="caution">
    <text evidence="1">The sequence shown here is derived from an EMBL/GenBank/DDBJ whole genome shotgun (WGS) entry which is preliminary data.</text>
</comment>
<name>A0A0F8ZPI2_9ZZZZ</name>
<evidence type="ECO:0000313" key="1">
    <source>
        <dbReference type="EMBL" id="KKK61831.1"/>
    </source>
</evidence>
<dbReference type="EMBL" id="LAZR01062293">
    <property type="protein sequence ID" value="KKK61831.1"/>
    <property type="molecule type" value="Genomic_DNA"/>
</dbReference>
<gene>
    <name evidence="1" type="ORF">LCGC14_3010400</name>
</gene>
<sequence>MKRNLKIEEPLQSAVKQLKLAMQCIYSDPRTALKLISAAKDNTDIGAIALHIHIGDPVKR</sequence>
<organism evidence="1">
    <name type="scientific">marine sediment metagenome</name>
    <dbReference type="NCBI Taxonomy" id="412755"/>
    <lineage>
        <taxon>unclassified sequences</taxon>
        <taxon>metagenomes</taxon>
        <taxon>ecological metagenomes</taxon>
    </lineage>
</organism>
<proteinExistence type="predicted"/>
<protein>
    <submittedName>
        <fullName evidence="1">Uncharacterized protein</fullName>
    </submittedName>
</protein>
<dbReference type="AlphaFoldDB" id="A0A0F8ZPI2"/>
<accession>A0A0F8ZPI2</accession>
<reference evidence="1" key="1">
    <citation type="journal article" date="2015" name="Nature">
        <title>Complex archaea that bridge the gap between prokaryotes and eukaryotes.</title>
        <authorList>
            <person name="Spang A."/>
            <person name="Saw J.H."/>
            <person name="Jorgensen S.L."/>
            <person name="Zaremba-Niedzwiedzka K."/>
            <person name="Martijn J."/>
            <person name="Lind A.E."/>
            <person name="van Eijk R."/>
            <person name="Schleper C."/>
            <person name="Guy L."/>
            <person name="Ettema T.J."/>
        </authorList>
    </citation>
    <scope>NUCLEOTIDE SEQUENCE</scope>
</reference>